<organism evidence="3 6">
    <name type="scientific">Hydrogenophaga crassostreae</name>
    <dbReference type="NCBI Taxonomy" id="1763535"/>
    <lineage>
        <taxon>Bacteria</taxon>
        <taxon>Pseudomonadati</taxon>
        <taxon>Pseudomonadota</taxon>
        <taxon>Betaproteobacteria</taxon>
        <taxon>Burkholderiales</taxon>
        <taxon>Comamonadaceae</taxon>
        <taxon>Hydrogenophaga</taxon>
    </lineage>
</organism>
<evidence type="ECO:0000259" key="2">
    <source>
        <dbReference type="Pfam" id="PF02120"/>
    </source>
</evidence>
<feature type="compositionally biased region" description="Polar residues" evidence="1">
    <location>
        <begin position="298"/>
        <end position="310"/>
    </location>
</feature>
<protein>
    <recommendedName>
        <fullName evidence="2">Flagellar hook-length control protein-like C-terminal domain-containing protein</fullName>
    </recommendedName>
</protein>
<dbReference type="Proteomes" id="UP000185657">
    <property type="component" value="Unassembled WGS sequence"/>
</dbReference>
<reference evidence="4 5" key="1">
    <citation type="submission" date="2016-02" db="EMBL/GenBank/DDBJ databases">
        <title>Draft genome sequence of Hydrogenophaga sp. LPB0072.</title>
        <authorList>
            <person name="Shin S.-K."/>
            <person name="Yi H."/>
        </authorList>
    </citation>
    <scope>NUCLEOTIDE SEQUENCE [LARGE SCALE GENOMIC DNA]</scope>
    <source>
        <strain evidence="4 5">LPB0072</strain>
    </source>
</reference>
<feature type="region of interest" description="Disordered" evidence="1">
    <location>
        <begin position="223"/>
        <end position="242"/>
    </location>
</feature>
<name>A0A167HGJ6_9BURK</name>
<dbReference type="STRING" id="1763535.LPB072_04475"/>
<feature type="region of interest" description="Disordered" evidence="1">
    <location>
        <begin position="294"/>
        <end position="314"/>
    </location>
</feature>
<reference evidence="3 6" key="2">
    <citation type="submission" date="2016-10" db="EMBL/GenBank/DDBJ databases">
        <title>Hydorgenophaga sp. LPB0072 isolated from gastropod.</title>
        <authorList>
            <person name="Kim E."/>
            <person name="Yi H."/>
        </authorList>
    </citation>
    <scope>NUCLEOTIDE SEQUENCE [LARGE SCALE GENOMIC DNA]</scope>
    <source>
        <strain evidence="3 6">LPB0072</strain>
    </source>
</reference>
<feature type="compositionally biased region" description="Polar residues" evidence="1">
    <location>
        <begin position="424"/>
        <end position="442"/>
    </location>
</feature>
<dbReference type="KEGG" id="hyl:LPB072_04475"/>
<feature type="compositionally biased region" description="Polar residues" evidence="1">
    <location>
        <begin position="448"/>
        <end position="466"/>
    </location>
</feature>
<feature type="region of interest" description="Disordered" evidence="1">
    <location>
        <begin position="422"/>
        <end position="485"/>
    </location>
</feature>
<feature type="region of interest" description="Disordered" evidence="1">
    <location>
        <begin position="1"/>
        <end position="37"/>
    </location>
</feature>
<dbReference type="RefSeq" id="WP_066092150.1">
    <property type="nucleotide sequence ID" value="NZ_CP017476.1"/>
</dbReference>
<dbReference type="OrthoDB" id="8895258at2"/>
<dbReference type="Pfam" id="PF02120">
    <property type="entry name" value="Flg_hook"/>
    <property type="match status" value="1"/>
</dbReference>
<accession>A0A167HGJ6</accession>
<gene>
    <name evidence="3" type="ORF">LPB072_04475</name>
    <name evidence="4" type="ORF">LPB72_14725</name>
</gene>
<feature type="domain" description="Flagellar hook-length control protein-like C-terminal" evidence="2">
    <location>
        <begin position="372"/>
        <end position="430"/>
    </location>
</feature>
<feature type="compositionally biased region" description="Low complexity" evidence="1">
    <location>
        <begin position="1"/>
        <end position="15"/>
    </location>
</feature>
<dbReference type="InterPro" id="IPR038610">
    <property type="entry name" value="FliK-like_C_sf"/>
</dbReference>
<evidence type="ECO:0000313" key="6">
    <source>
        <dbReference type="Proteomes" id="UP000185680"/>
    </source>
</evidence>
<feature type="compositionally biased region" description="Low complexity" evidence="1">
    <location>
        <begin position="223"/>
        <end position="241"/>
    </location>
</feature>
<dbReference type="AlphaFoldDB" id="A0A167HGJ6"/>
<dbReference type="CDD" id="cd17470">
    <property type="entry name" value="T3SS_Flik_C"/>
    <property type="match status" value="1"/>
</dbReference>
<keyword evidence="5" id="KW-1185">Reference proteome</keyword>
<dbReference type="Gene3D" id="3.30.750.140">
    <property type="match status" value="1"/>
</dbReference>
<evidence type="ECO:0000313" key="4">
    <source>
        <dbReference type="EMBL" id="OAD41164.1"/>
    </source>
</evidence>
<dbReference type="EMBL" id="CP017476">
    <property type="protein sequence ID" value="AOW12219.1"/>
    <property type="molecule type" value="Genomic_DNA"/>
</dbReference>
<feature type="region of interest" description="Disordered" evidence="1">
    <location>
        <begin position="97"/>
        <end position="123"/>
    </location>
</feature>
<feature type="region of interest" description="Disordered" evidence="1">
    <location>
        <begin position="54"/>
        <end position="79"/>
    </location>
</feature>
<sequence>MTASATSSSAQAAPANGNQATRQSSSAASSSKTNQANPADLFSNLLGLISAASDDLGGEGLADGDTDPEDPNGLLLTDPSALVNPLADLIGWPGATASATSQGLPGTGTPAGKAINPTGQPGTLSADLPEGSAAKSGLPLQGMTVLAQPVAADPGLVADQKGLATGAHANPAPPAGAATQVLANPDAVSVRYGDSPDALPGAGASNPSRDGAYMAARPANWRSTTALSSPGSSAPLPNSAPTQTAAIQVAQSATTLRSPMADPSLTAPRNTLFQGERSGDTTMVDTAVSDLSVLGTPGQASKGQTASSGSGREDSLLAGAAVPETGDLDAPDEPFSLDAALAAEEEPEGTEFMTPQQLRHASVRIGEGTDEAIDIRLSMEGDAVNVAFRTDNAEVRAGLQHNAGVSLSELMQRGGIQLGGVSVGAQSQESRGQTGNPESSPTRVGASTGRNPSGQRTAGAQGTDSSPKAPVARRSDGGPALDVFA</sequence>
<dbReference type="InterPro" id="IPR021136">
    <property type="entry name" value="Flagellar_hook_control-like_C"/>
</dbReference>
<evidence type="ECO:0000313" key="5">
    <source>
        <dbReference type="Proteomes" id="UP000185657"/>
    </source>
</evidence>
<dbReference type="EMBL" id="LVWD01000026">
    <property type="protein sequence ID" value="OAD41164.1"/>
    <property type="molecule type" value="Genomic_DNA"/>
</dbReference>
<evidence type="ECO:0000313" key="3">
    <source>
        <dbReference type="EMBL" id="AOW12219.1"/>
    </source>
</evidence>
<proteinExistence type="predicted"/>
<evidence type="ECO:0000256" key="1">
    <source>
        <dbReference type="SAM" id="MobiDB-lite"/>
    </source>
</evidence>
<feature type="region of interest" description="Disordered" evidence="1">
    <location>
        <begin position="257"/>
        <end position="277"/>
    </location>
</feature>
<dbReference type="Proteomes" id="UP000185680">
    <property type="component" value="Chromosome"/>
</dbReference>